<evidence type="ECO:0000313" key="1">
    <source>
        <dbReference type="EMBL" id="VDN93618.1"/>
    </source>
</evidence>
<reference evidence="1 2" key="2">
    <citation type="submission" date="2018-11" db="EMBL/GenBank/DDBJ databases">
        <authorList>
            <consortium name="Pathogen Informatics"/>
        </authorList>
    </citation>
    <scope>NUCLEOTIDE SEQUENCE [LARGE SCALE GENOMIC DNA]</scope>
</reference>
<gene>
    <name evidence="1" type="ORF">BPAG_LOCUS12432</name>
</gene>
<name>A0A0N4TUJ8_BRUPA</name>
<keyword evidence="2" id="KW-1185">Reference proteome</keyword>
<dbReference type="WBParaSite" id="BPAG_0001247001-mRNA-1">
    <property type="protein sequence ID" value="BPAG_0001247001-mRNA-1"/>
    <property type="gene ID" value="BPAG_0001247001"/>
</dbReference>
<evidence type="ECO:0000313" key="2">
    <source>
        <dbReference type="Proteomes" id="UP000278627"/>
    </source>
</evidence>
<protein>
    <submittedName>
        <fullName evidence="3">Proliferating cell nuclear antigen</fullName>
    </submittedName>
</protein>
<proteinExistence type="predicted"/>
<evidence type="ECO:0000313" key="3">
    <source>
        <dbReference type="WBParaSite" id="BPAG_0001247001-mRNA-1"/>
    </source>
</evidence>
<organism evidence="3">
    <name type="scientific">Brugia pahangi</name>
    <name type="common">Filarial nematode worm</name>
    <dbReference type="NCBI Taxonomy" id="6280"/>
    <lineage>
        <taxon>Eukaryota</taxon>
        <taxon>Metazoa</taxon>
        <taxon>Ecdysozoa</taxon>
        <taxon>Nematoda</taxon>
        <taxon>Chromadorea</taxon>
        <taxon>Rhabditida</taxon>
        <taxon>Spirurina</taxon>
        <taxon>Spiruromorpha</taxon>
        <taxon>Filarioidea</taxon>
        <taxon>Onchocercidae</taxon>
        <taxon>Brugia</taxon>
    </lineage>
</organism>
<sequence length="275" mass="31049">MSLFNQMKLSVAKALQFSIDGNIFEIPECAALMTTDKISIKVANDTQIIKATVDFIEHKNTNFNIRFLIRDERRNKKTIMSANLISGTVCYFIHFCNVIGLRYNCLTVCHGFEVKNATGARVMNIKIPNNTASSSIGKIVHPLSTTIYKVLYNNIETNSYRFQVHHLSSDQPVINVEKITLSVYPVLKMIGLLETECIYRFKRMDGIELARVYPKIVLNGRTLILKYEMMQVGMQMRAVILGTSLMLVLHEVYPEIRDALTASTVGDGCDIGNII</sequence>
<dbReference type="AlphaFoldDB" id="A0A0N4TUJ8"/>
<dbReference type="EMBL" id="UZAD01013292">
    <property type="protein sequence ID" value="VDN93618.1"/>
    <property type="molecule type" value="Genomic_DNA"/>
</dbReference>
<accession>A0A0N4TUJ8</accession>
<reference evidence="3" key="1">
    <citation type="submission" date="2017-02" db="UniProtKB">
        <authorList>
            <consortium name="WormBaseParasite"/>
        </authorList>
    </citation>
    <scope>IDENTIFICATION</scope>
</reference>
<dbReference type="Proteomes" id="UP000278627">
    <property type="component" value="Unassembled WGS sequence"/>
</dbReference>